<accession>A0A6A6IMH2</accession>
<protein>
    <submittedName>
        <fullName evidence="6">PQ loop repeat protein-like protein</fullName>
    </submittedName>
</protein>
<keyword evidence="2 5" id="KW-0812">Transmembrane</keyword>
<evidence type="ECO:0000256" key="4">
    <source>
        <dbReference type="ARBA" id="ARBA00023136"/>
    </source>
</evidence>
<keyword evidence="7" id="KW-1185">Reference proteome</keyword>
<evidence type="ECO:0000256" key="1">
    <source>
        <dbReference type="ARBA" id="ARBA00004141"/>
    </source>
</evidence>
<dbReference type="PANTHER" id="PTHR16201:SF37">
    <property type="entry name" value="PQ-LOOP REPEAT-CONTAINING PROTEIN"/>
    <property type="match status" value="1"/>
</dbReference>
<dbReference type="Pfam" id="PF04193">
    <property type="entry name" value="PQ-loop"/>
    <property type="match status" value="1"/>
</dbReference>
<feature type="transmembrane region" description="Helical" evidence="5">
    <location>
        <begin position="134"/>
        <end position="152"/>
    </location>
</feature>
<feature type="transmembrane region" description="Helical" evidence="5">
    <location>
        <begin position="43"/>
        <end position="62"/>
    </location>
</feature>
<gene>
    <name evidence="6" type="ORF">BU26DRAFT_282987</name>
</gene>
<comment type="subcellular location">
    <subcellularLocation>
        <location evidence="1">Membrane</location>
        <topology evidence="1">Multi-pass membrane protein</topology>
    </subcellularLocation>
</comment>
<reference evidence="6" key="1">
    <citation type="journal article" date="2020" name="Stud. Mycol.">
        <title>101 Dothideomycetes genomes: a test case for predicting lifestyles and emergence of pathogens.</title>
        <authorList>
            <person name="Haridas S."/>
            <person name="Albert R."/>
            <person name="Binder M."/>
            <person name="Bloem J."/>
            <person name="Labutti K."/>
            <person name="Salamov A."/>
            <person name="Andreopoulos B."/>
            <person name="Baker S."/>
            <person name="Barry K."/>
            <person name="Bills G."/>
            <person name="Bluhm B."/>
            <person name="Cannon C."/>
            <person name="Castanera R."/>
            <person name="Culley D."/>
            <person name="Daum C."/>
            <person name="Ezra D."/>
            <person name="Gonzalez J."/>
            <person name="Henrissat B."/>
            <person name="Kuo A."/>
            <person name="Liang C."/>
            <person name="Lipzen A."/>
            <person name="Lutzoni F."/>
            <person name="Magnuson J."/>
            <person name="Mondo S."/>
            <person name="Nolan M."/>
            <person name="Ohm R."/>
            <person name="Pangilinan J."/>
            <person name="Park H.-J."/>
            <person name="Ramirez L."/>
            <person name="Alfaro M."/>
            <person name="Sun H."/>
            <person name="Tritt A."/>
            <person name="Yoshinaga Y."/>
            <person name="Zwiers L.-H."/>
            <person name="Turgeon B."/>
            <person name="Goodwin S."/>
            <person name="Spatafora J."/>
            <person name="Crous P."/>
            <person name="Grigoriev I."/>
        </authorList>
    </citation>
    <scope>NUCLEOTIDE SEQUENCE</scope>
    <source>
        <strain evidence="6">CBS 122368</strain>
    </source>
</reference>
<sequence length="307" mass="33720">MAPQTSIPPAANVLGTIGTFCWCVQLLPQIFRNYRTKSTEGLPAFMMMLWSTSAVPFGIYAIVQRFNVPLIVQPQCFGAFCGVSWAQCMVYGRKWRPITATLTLATLLIIFAALQAGLVFAIRPPYQRGVEWPVLLVGILAFILLIAAYLPIPFELMKRRGRVVGIDFIFLGIDGAGAFFSLMSLVAQNEFDVLFGTMYALCCAIEMSMVASHLIWLLRTRGIRKRAQESGQAFDESEECMAWQAKGIDLKQGFWDLLARGKNGKQGSESEGSVALEELESGAKIAVPNASVECFSSTSTLVKKSAC</sequence>
<dbReference type="Gene3D" id="1.20.1280.290">
    <property type="match status" value="1"/>
</dbReference>
<evidence type="ECO:0000313" key="7">
    <source>
        <dbReference type="Proteomes" id="UP000800094"/>
    </source>
</evidence>
<feature type="transmembrane region" description="Helical" evidence="5">
    <location>
        <begin position="193"/>
        <end position="218"/>
    </location>
</feature>
<dbReference type="OrthoDB" id="407617at2759"/>
<name>A0A6A6IMH2_9PLEO</name>
<evidence type="ECO:0000256" key="5">
    <source>
        <dbReference type="SAM" id="Phobius"/>
    </source>
</evidence>
<dbReference type="InterPro" id="IPR006603">
    <property type="entry name" value="PQ-loop_rpt"/>
</dbReference>
<feature type="transmembrane region" description="Helical" evidence="5">
    <location>
        <begin position="164"/>
        <end position="187"/>
    </location>
</feature>
<dbReference type="PANTHER" id="PTHR16201">
    <property type="entry name" value="SEVEN TRANSMEMBRANE PROTEIN 1-RELATED"/>
    <property type="match status" value="1"/>
</dbReference>
<organism evidence="6 7">
    <name type="scientific">Trematosphaeria pertusa</name>
    <dbReference type="NCBI Taxonomy" id="390896"/>
    <lineage>
        <taxon>Eukaryota</taxon>
        <taxon>Fungi</taxon>
        <taxon>Dikarya</taxon>
        <taxon>Ascomycota</taxon>
        <taxon>Pezizomycotina</taxon>
        <taxon>Dothideomycetes</taxon>
        <taxon>Pleosporomycetidae</taxon>
        <taxon>Pleosporales</taxon>
        <taxon>Massarineae</taxon>
        <taxon>Trematosphaeriaceae</taxon>
        <taxon>Trematosphaeria</taxon>
    </lineage>
</organism>
<keyword evidence="3 5" id="KW-1133">Transmembrane helix</keyword>
<dbReference type="AlphaFoldDB" id="A0A6A6IMH2"/>
<dbReference type="GO" id="GO:0016020">
    <property type="term" value="C:membrane"/>
    <property type="evidence" value="ECO:0007669"/>
    <property type="project" value="UniProtKB-SubCell"/>
</dbReference>
<evidence type="ECO:0000256" key="3">
    <source>
        <dbReference type="ARBA" id="ARBA00022989"/>
    </source>
</evidence>
<evidence type="ECO:0000313" key="6">
    <source>
        <dbReference type="EMBL" id="KAF2251427.1"/>
    </source>
</evidence>
<proteinExistence type="predicted"/>
<dbReference type="InterPro" id="IPR051415">
    <property type="entry name" value="LAAT-1"/>
</dbReference>
<keyword evidence="4 5" id="KW-0472">Membrane</keyword>
<dbReference type="GeneID" id="54574863"/>
<dbReference type="RefSeq" id="XP_033686431.1">
    <property type="nucleotide sequence ID" value="XM_033821533.1"/>
</dbReference>
<evidence type="ECO:0000256" key="2">
    <source>
        <dbReference type="ARBA" id="ARBA00022692"/>
    </source>
</evidence>
<dbReference type="EMBL" id="ML987193">
    <property type="protein sequence ID" value="KAF2251427.1"/>
    <property type="molecule type" value="Genomic_DNA"/>
</dbReference>
<feature type="transmembrane region" description="Helical" evidence="5">
    <location>
        <begin position="98"/>
        <end position="122"/>
    </location>
</feature>
<feature type="transmembrane region" description="Helical" evidence="5">
    <location>
        <begin position="12"/>
        <end position="31"/>
    </location>
</feature>
<dbReference type="SMART" id="SM00679">
    <property type="entry name" value="CTNS"/>
    <property type="match status" value="1"/>
</dbReference>
<dbReference type="Proteomes" id="UP000800094">
    <property type="component" value="Unassembled WGS sequence"/>
</dbReference>